<evidence type="ECO:0000256" key="1">
    <source>
        <dbReference type="SAM" id="MobiDB-lite"/>
    </source>
</evidence>
<evidence type="ECO:0000313" key="3">
    <source>
        <dbReference type="Proteomes" id="UP001550044"/>
    </source>
</evidence>
<keyword evidence="2" id="KW-0067">ATP-binding</keyword>
<dbReference type="SUPFAM" id="SSF52540">
    <property type="entry name" value="P-loop containing nucleoside triphosphate hydrolases"/>
    <property type="match status" value="1"/>
</dbReference>
<reference evidence="2 3" key="1">
    <citation type="submission" date="2024-06" db="EMBL/GenBank/DDBJ databases">
        <title>The Natural Products Discovery Center: Release of the First 8490 Sequenced Strains for Exploring Actinobacteria Biosynthetic Diversity.</title>
        <authorList>
            <person name="Kalkreuter E."/>
            <person name="Kautsar S.A."/>
            <person name="Yang D."/>
            <person name="Bader C.D."/>
            <person name="Teijaro C.N."/>
            <person name="Fluegel L."/>
            <person name="Davis C.M."/>
            <person name="Simpson J.R."/>
            <person name="Lauterbach L."/>
            <person name="Steele A.D."/>
            <person name="Gui C."/>
            <person name="Meng S."/>
            <person name="Li G."/>
            <person name="Viehrig K."/>
            <person name="Ye F."/>
            <person name="Su P."/>
            <person name="Kiefer A.F."/>
            <person name="Nichols A."/>
            <person name="Cepeda A.J."/>
            <person name="Yan W."/>
            <person name="Fan B."/>
            <person name="Jiang Y."/>
            <person name="Adhikari A."/>
            <person name="Zheng C.-J."/>
            <person name="Schuster L."/>
            <person name="Cowan T.M."/>
            <person name="Smanski M.J."/>
            <person name="Chevrette M.G."/>
            <person name="De Carvalho L.P.S."/>
            <person name="Shen B."/>
        </authorList>
    </citation>
    <scope>NUCLEOTIDE SEQUENCE [LARGE SCALE GENOMIC DNA]</scope>
    <source>
        <strain evidence="2 3">NPDC005137</strain>
    </source>
</reference>
<accession>A0ABV2U2Q1</accession>
<dbReference type="Pfam" id="PF05621">
    <property type="entry name" value="TniB"/>
    <property type="match status" value="1"/>
</dbReference>
<name>A0ABV2U2Q1_9ACTN</name>
<gene>
    <name evidence="2" type="ORF">ABZV61_02965</name>
</gene>
<keyword evidence="3" id="KW-1185">Reference proteome</keyword>
<proteinExistence type="predicted"/>
<organism evidence="2 3">
    <name type="scientific">Streptomyces sp. 900116325</name>
    <dbReference type="NCBI Taxonomy" id="3154295"/>
    <lineage>
        <taxon>Bacteria</taxon>
        <taxon>Bacillati</taxon>
        <taxon>Actinomycetota</taxon>
        <taxon>Actinomycetes</taxon>
        <taxon>Kitasatosporales</taxon>
        <taxon>Streptomycetaceae</taxon>
        <taxon>Streptomyces</taxon>
    </lineage>
</organism>
<sequence length="362" mass="39719">MTRPSRTSFIPQQATGQEPPPDSPLTTKEGWRRFVEHEPSPPPLLTAAQQAALSQKEKLHHDELRRNYHAGLPLVNTPTIRKVIATSRLLVQLNRQQISARRGVIISGASGTGKTTALSQLGRSHELAVRKRHPRDRSRLPVVYVTVPPAATPKMLAMEFARFFGVDFPTRFNITDVVNAVCATAAHVHVDLVLVDELHNLNLATRTGAEASDQLKYFAERLPATFAYAGIDVEDQGLFAGIRGRQIAGRFTVIPAAPFSYAPGADRDAWKSLVGTLESMLRLHHHQPETLTGLSEYLYHSSGGMIGSLSQLIRGAAVLAIEDGSERITEGLLETVPVDYAAERSESLTAPGKIRSRRRRVA</sequence>
<comment type="caution">
    <text evidence="2">The sequence shown here is derived from an EMBL/GenBank/DDBJ whole genome shotgun (WGS) entry which is preliminary data.</text>
</comment>
<dbReference type="Proteomes" id="UP001550044">
    <property type="component" value="Unassembled WGS sequence"/>
</dbReference>
<dbReference type="RefSeq" id="WP_356708389.1">
    <property type="nucleotide sequence ID" value="NZ_JBEXIP010000001.1"/>
</dbReference>
<evidence type="ECO:0000313" key="2">
    <source>
        <dbReference type="EMBL" id="MET8431761.1"/>
    </source>
</evidence>
<dbReference type="EMBL" id="JBEXIP010000001">
    <property type="protein sequence ID" value="MET8431761.1"/>
    <property type="molecule type" value="Genomic_DNA"/>
</dbReference>
<feature type="region of interest" description="Disordered" evidence="1">
    <location>
        <begin position="1"/>
        <end position="30"/>
    </location>
</feature>
<dbReference type="Gene3D" id="3.40.50.300">
    <property type="entry name" value="P-loop containing nucleotide triphosphate hydrolases"/>
    <property type="match status" value="1"/>
</dbReference>
<dbReference type="InterPro" id="IPR027417">
    <property type="entry name" value="P-loop_NTPase"/>
</dbReference>
<dbReference type="InterPro" id="IPR008868">
    <property type="entry name" value="TniB"/>
</dbReference>
<keyword evidence="2" id="KW-0547">Nucleotide-binding</keyword>
<feature type="compositionally biased region" description="Polar residues" evidence="1">
    <location>
        <begin position="1"/>
        <end position="16"/>
    </location>
</feature>
<dbReference type="GO" id="GO:0005524">
    <property type="term" value="F:ATP binding"/>
    <property type="evidence" value="ECO:0007669"/>
    <property type="project" value="UniProtKB-KW"/>
</dbReference>
<protein>
    <submittedName>
        <fullName evidence="2">ATP-binding protein</fullName>
    </submittedName>
</protein>